<accession>A0A8W8NY15</accession>
<evidence type="ECO:0000313" key="2">
    <source>
        <dbReference type="Proteomes" id="UP000005408"/>
    </source>
</evidence>
<protein>
    <submittedName>
        <fullName evidence="1">Uncharacterized protein</fullName>
    </submittedName>
</protein>
<dbReference type="EnsemblMetazoa" id="G8446.1">
    <property type="protein sequence ID" value="G8446.1:cds"/>
    <property type="gene ID" value="G8446"/>
</dbReference>
<reference evidence="1" key="1">
    <citation type="submission" date="2022-08" db="UniProtKB">
        <authorList>
            <consortium name="EnsemblMetazoa"/>
        </authorList>
    </citation>
    <scope>IDENTIFICATION</scope>
    <source>
        <strain evidence="1">05x7-T-G4-1.051#20</strain>
    </source>
</reference>
<proteinExistence type="predicted"/>
<dbReference type="Proteomes" id="UP000005408">
    <property type="component" value="Unassembled WGS sequence"/>
</dbReference>
<sequence length="140" mass="15726">MRKSTNKVVDAYLAYLVQAEIEKGNKITIYPSQTMTAIVDGSFTIKGCKKKLKLFECSTVIGEVVRHGHCTLLAGQEKNCKELQKWSKDEVNHFWYVCKAANNMDEFLGMWAGGSCHTVTVVSVLMHMILCWTQQVTTCG</sequence>
<dbReference type="AlphaFoldDB" id="A0A8W8NY15"/>
<keyword evidence="2" id="KW-1185">Reference proteome</keyword>
<name>A0A8W8NY15_MAGGI</name>
<organism evidence="1 2">
    <name type="scientific">Magallana gigas</name>
    <name type="common">Pacific oyster</name>
    <name type="synonym">Crassostrea gigas</name>
    <dbReference type="NCBI Taxonomy" id="29159"/>
    <lineage>
        <taxon>Eukaryota</taxon>
        <taxon>Metazoa</taxon>
        <taxon>Spiralia</taxon>
        <taxon>Lophotrochozoa</taxon>
        <taxon>Mollusca</taxon>
        <taxon>Bivalvia</taxon>
        <taxon>Autobranchia</taxon>
        <taxon>Pteriomorphia</taxon>
        <taxon>Ostreida</taxon>
        <taxon>Ostreoidea</taxon>
        <taxon>Ostreidae</taxon>
        <taxon>Magallana</taxon>
    </lineage>
</organism>
<evidence type="ECO:0000313" key="1">
    <source>
        <dbReference type="EnsemblMetazoa" id="G8446.1:cds"/>
    </source>
</evidence>